<dbReference type="Proteomes" id="UP000492821">
    <property type="component" value="Unassembled WGS sequence"/>
</dbReference>
<organism evidence="2 3">
    <name type="scientific">Panagrellus redivivus</name>
    <name type="common">Microworm</name>
    <dbReference type="NCBI Taxonomy" id="6233"/>
    <lineage>
        <taxon>Eukaryota</taxon>
        <taxon>Metazoa</taxon>
        <taxon>Ecdysozoa</taxon>
        <taxon>Nematoda</taxon>
        <taxon>Chromadorea</taxon>
        <taxon>Rhabditida</taxon>
        <taxon>Tylenchina</taxon>
        <taxon>Panagrolaimomorpha</taxon>
        <taxon>Panagrolaimoidea</taxon>
        <taxon>Panagrolaimidae</taxon>
        <taxon>Panagrellus</taxon>
    </lineage>
</organism>
<proteinExistence type="predicted"/>
<reference evidence="3" key="2">
    <citation type="submission" date="2020-10" db="UniProtKB">
        <authorList>
            <consortium name="WormBaseParasite"/>
        </authorList>
    </citation>
    <scope>IDENTIFICATION</scope>
</reference>
<evidence type="ECO:0000313" key="2">
    <source>
        <dbReference type="Proteomes" id="UP000492821"/>
    </source>
</evidence>
<feature type="region of interest" description="Disordered" evidence="1">
    <location>
        <begin position="1"/>
        <end position="35"/>
    </location>
</feature>
<dbReference type="WBParaSite" id="Pan_g15487.t1">
    <property type="protein sequence ID" value="Pan_g15487.t1"/>
    <property type="gene ID" value="Pan_g15487"/>
</dbReference>
<reference evidence="2" key="1">
    <citation type="journal article" date="2013" name="Genetics">
        <title>The draft genome and transcriptome of Panagrellus redivivus are shaped by the harsh demands of a free-living lifestyle.</title>
        <authorList>
            <person name="Srinivasan J."/>
            <person name="Dillman A.R."/>
            <person name="Macchietto M.G."/>
            <person name="Heikkinen L."/>
            <person name="Lakso M."/>
            <person name="Fracchia K.M."/>
            <person name="Antoshechkin I."/>
            <person name="Mortazavi A."/>
            <person name="Wong G."/>
            <person name="Sternberg P.W."/>
        </authorList>
    </citation>
    <scope>NUCLEOTIDE SEQUENCE [LARGE SCALE GENOMIC DNA]</scope>
    <source>
        <strain evidence="2">MT8872</strain>
    </source>
</reference>
<evidence type="ECO:0000256" key="1">
    <source>
        <dbReference type="SAM" id="MobiDB-lite"/>
    </source>
</evidence>
<keyword evidence="2" id="KW-1185">Reference proteome</keyword>
<protein>
    <submittedName>
        <fullName evidence="3">Uncharacterized protein</fullName>
    </submittedName>
</protein>
<dbReference type="AlphaFoldDB" id="A0A7E4ZSV5"/>
<feature type="compositionally biased region" description="Basic residues" evidence="1">
    <location>
        <begin position="15"/>
        <end position="29"/>
    </location>
</feature>
<accession>A0A7E4ZSV5</accession>
<name>A0A7E4ZSV5_PANRE</name>
<evidence type="ECO:0000313" key="3">
    <source>
        <dbReference type="WBParaSite" id="Pan_g15487.t1"/>
    </source>
</evidence>
<feature type="region of interest" description="Disordered" evidence="1">
    <location>
        <begin position="130"/>
        <end position="153"/>
    </location>
</feature>
<sequence length="153" mass="16895">MLQGRRSGRTPRLGRPIRRALRRSGHSTSRRTMSSVLAWSPPSVITAPQSPMTVDSLQETASNCLDLLSSLSRSVSITATQSYHNNPSDLLSCSQSLRSTFLRPSSTCYYEPSVFNGMQSTSIQEPKACKKRNSASSLRHGFVGKRSTSMKKR</sequence>